<accession>A0A318EML8</accession>
<protein>
    <recommendedName>
        <fullName evidence="1">NodB homology domain-containing protein</fullName>
    </recommendedName>
</protein>
<name>A0A318EML8_9FIRM</name>
<dbReference type="EMBL" id="QICS01000013">
    <property type="protein sequence ID" value="PXV86326.1"/>
    <property type="molecule type" value="Genomic_DNA"/>
</dbReference>
<dbReference type="InterPro" id="IPR011330">
    <property type="entry name" value="Glyco_hydro/deAcase_b/a-brl"/>
</dbReference>
<dbReference type="AlphaFoldDB" id="A0A318EML8"/>
<evidence type="ECO:0000313" key="2">
    <source>
        <dbReference type="EMBL" id="PXV86326.1"/>
    </source>
</evidence>
<comment type="caution">
    <text evidence="2">The sequence shown here is derived from an EMBL/GenBank/DDBJ whole genome shotgun (WGS) entry which is preliminary data.</text>
</comment>
<dbReference type="PROSITE" id="PS51677">
    <property type="entry name" value="NODB"/>
    <property type="match status" value="1"/>
</dbReference>
<organism evidence="2 3">
    <name type="scientific">Lachnotalea glycerini</name>
    <dbReference type="NCBI Taxonomy" id="1763509"/>
    <lineage>
        <taxon>Bacteria</taxon>
        <taxon>Bacillati</taxon>
        <taxon>Bacillota</taxon>
        <taxon>Clostridia</taxon>
        <taxon>Lachnospirales</taxon>
        <taxon>Lachnospiraceae</taxon>
        <taxon>Lachnotalea</taxon>
    </lineage>
</organism>
<dbReference type="GO" id="GO:0016810">
    <property type="term" value="F:hydrolase activity, acting on carbon-nitrogen (but not peptide) bonds"/>
    <property type="evidence" value="ECO:0007669"/>
    <property type="project" value="InterPro"/>
</dbReference>
<dbReference type="InterPro" id="IPR002509">
    <property type="entry name" value="NODB_dom"/>
</dbReference>
<evidence type="ECO:0000313" key="3">
    <source>
        <dbReference type="Proteomes" id="UP000247523"/>
    </source>
</evidence>
<dbReference type="Gene3D" id="3.20.20.370">
    <property type="entry name" value="Glycoside hydrolase/deacetylase"/>
    <property type="match status" value="1"/>
</dbReference>
<dbReference type="SUPFAM" id="SSF88713">
    <property type="entry name" value="Glycoside hydrolase/deacetylase"/>
    <property type="match status" value="1"/>
</dbReference>
<gene>
    <name evidence="2" type="ORF">C8E03_113111</name>
</gene>
<proteinExistence type="predicted"/>
<dbReference type="GO" id="GO:0005975">
    <property type="term" value="P:carbohydrate metabolic process"/>
    <property type="evidence" value="ECO:0007669"/>
    <property type="project" value="InterPro"/>
</dbReference>
<reference evidence="2 3" key="1">
    <citation type="submission" date="2018-05" db="EMBL/GenBank/DDBJ databases">
        <title>Genomic Encyclopedia of Type Strains, Phase IV (KMG-IV): sequencing the most valuable type-strain genomes for metagenomic binning, comparative biology and taxonomic classification.</title>
        <authorList>
            <person name="Goeker M."/>
        </authorList>
    </citation>
    <scope>NUCLEOTIDE SEQUENCE [LARGE SCALE GENOMIC DNA]</scope>
    <source>
        <strain evidence="2 3">DSM 28816</strain>
    </source>
</reference>
<feature type="domain" description="NodB homology" evidence="1">
    <location>
        <begin position="1"/>
        <end position="48"/>
    </location>
</feature>
<sequence length="70" mass="7851">MDDIIKRVTTHKHLGNGSIILCHNGAKYTAEALDSLISGLQEKGYELVPISELIMKENYHMNVEGRQVLN</sequence>
<evidence type="ECO:0000259" key="1">
    <source>
        <dbReference type="PROSITE" id="PS51677"/>
    </source>
</evidence>
<dbReference type="Proteomes" id="UP000247523">
    <property type="component" value="Unassembled WGS sequence"/>
</dbReference>